<dbReference type="InterPro" id="IPR036165">
    <property type="entry name" value="YefM-like_sf"/>
</dbReference>
<evidence type="ECO:0000313" key="3">
    <source>
        <dbReference type="Proteomes" id="UP000176339"/>
    </source>
</evidence>
<dbReference type="Proteomes" id="UP000176339">
    <property type="component" value="Unassembled WGS sequence"/>
</dbReference>
<dbReference type="AlphaFoldDB" id="A0A1F5NY75"/>
<proteinExistence type="inferred from homology"/>
<evidence type="ECO:0000313" key="2">
    <source>
        <dbReference type="EMBL" id="OGE82563.1"/>
    </source>
</evidence>
<protein>
    <recommendedName>
        <fullName evidence="4">Antitoxin</fullName>
    </recommendedName>
</protein>
<comment type="caution">
    <text evidence="2">The sequence shown here is derived from an EMBL/GenBank/DDBJ whole genome shotgun (WGS) entry which is preliminary data.</text>
</comment>
<accession>A0A1F5NY75</accession>
<organism evidence="2 3">
    <name type="scientific">Candidatus Doudnabacteria bacterium RIFCSPHIGHO2_01_FULL_49_9</name>
    <dbReference type="NCBI Taxonomy" id="1817827"/>
    <lineage>
        <taxon>Bacteria</taxon>
        <taxon>Candidatus Doudnaibacteriota</taxon>
    </lineage>
</organism>
<name>A0A1F5NY75_9BACT</name>
<evidence type="ECO:0000256" key="1">
    <source>
        <dbReference type="ARBA" id="ARBA00009981"/>
    </source>
</evidence>
<dbReference type="SUPFAM" id="SSF143120">
    <property type="entry name" value="YefM-like"/>
    <property type="match status" value="1"/>
</dbReference>
<dbReference type="NCBIfam" id="TIGR01552">
    <property type="entry name" value="phd_fam"/>
    <property type="match status" value="1"/>
</dbReference>
<evidence type="ECO:0008006" key="4">
    <source>
        <dbReference type="Google" id="ProtNLM"/>
    </source>
</evidence>
<dbReference type="EMBL" id="MFEN01000068">
    <property type="protein sequence ID" value="OGE82563.1"/>
    <property type="molecule type" value="Genomic_DNA"/>
</dbReference>
<gene>
    <name evidence="2" type="ORF">A2846_00345</name>
</gene>
<reference evidence="2 3" key="1">
    <citation type="journal article" date="2016" name="Nat. Commun.">
        <title>Thousands of microbial genomes shed light on interconnected biogeochemical processes in an aquifer system.</title>
        <authorList>
            <person name="Anantharaman K."/>
            <person name="Brown C.T."/>
            <person name="Hug L.A."/>
            <person name="Sharon I."/>
            <person name="Castelle C.J."/>
            <person name="Probst A.J."/>
            <person name="Thomas B.C."/>
            <person name="Singh A."/>
            <person name="Wilkins M.J."/>
            <person name="Karaoz U."/>
            <person name="Brodie E.L."/>
            <person name="Williams K.H."/>
            <person name="Hubbard S.S."/>
            <person name="Banfield J.F."/>
        </authorList>
    </citation>
    <scope>NUCLEOTIDE SEQUENCE [LARGE SCALE GENOMIC DNA]</scope>
</reference>
<comment type="similarity">
    <text evidence="1">Belongs to the phD/YefM antitoxin family.</text>
</comment>
<sequence length="84" mass="9621">MHQTIVGLKEFRENVESFAKRVSKGRSFIVVKRSKPIFRVAPLDEVERWETVVDFTKIKKGGIPAEVMIKYLANGQTRKKSSKA</sequence>